<organism evidence="1 2">
    <name type="scientific">Triticum urartu</name>
    <name type="common">Red wild einkorn</name>
    <name type="synonym">Crithodium urartu</name>
    <dbReference type="NCBI Taxonomy" id="4572"/>
    <lineage>
        <taxon>Eukaryota</taxon>
        <taxon>Viridiplantae</taxon>
        <taxon>Streptophyta</taxon>
        <taxon>Embryophyta</taxon>
        <taxon>Tracheophyta</taxon>
        <taxon>Spermatophyta</taxon>
        <taxon>Magnoliopsida</taxon>
        <taxon>Liliopsida</taxon>
        <taxon>Poales</taxon>
        <taxon>Poaceae</taxon>
        <taxon>BOP clade</taxon>
        <taxon>Pooideae</taxon>
        <taxon>Triticodae</taxon>
        <taxon>Triticeae</taxon>
        <taxon>Triticinae</taxon>
        <taxon>Triticum</taxon>
    </lineage>
</organism>
<sequence>MTVFHKRRMFGLWGHMSLLPNASISALRLASKVAFQHIRLEGIVGKWNIHQTYSDVPGHRQVGTRSCSSDDAFSIVHR</sequence>
<evidence type="ECO:0000313" key="1">
    <source>
        <dbReference type="EnsemblPlants" id="TuG1812G0300004822.01.T01.cds371818"/>
    </source>
</evidence>
<reference evidence="1" key="3">
    <citation type="submission" date="2022-06" db="UniProtKB">
        <authorList>
            <consortium name="EnsemblPlants"/>
        </authorList>
    </citation>
    <scope>IDENTIFICATION</scope>
</reference>
<evidence type="ECO:0000313" key="2">
    <source>
        <dbReference type="Proteomes" id="UP000015106"/>
    </source>
</evidence>
<dbReference type="Proteomes" id="UP000015106">
    <property type="component" value="Chromosome 3"/>
</dbReference>
<keyword evidence="2" id="KW-1185">Reference proteome</keyword>
<protein>
    <submittedName>
        <fullName evidence="1">Uncharacterized protein</fullName>
    </submittedName>
</protein>
<reference evidence="1" key="2">
    <citation type="submission" date="2018-03" db="EMBL/GenBank/DDBJ databases">
        <title>The Triticum urartu genome reveals the dynamic nature of wheat genome evolution.</title>
        <authorList>
            <person name="Ling H."/>
            <person name="Ma B."/>
            <person name="Shi X."/>
            <person name="Liu H."/>
            <person name="Dong L."/>
            <person name="Sun H."/>
            <person name="Cao Y."/>
            <person name="Gao Q."/>
            <person name="Zheng S."/>
            <person name="Li Y."/>
            <person name="Yu Y."/>
            <person name="Du H."/>
            <person name="Qi M."/>
            <person name="Li Y."/>
            <person name="Yu H."/>
            <person name="Cui Y."/>
            <person name="Wang N."/>
            <person name="Chen C."/>
            <person name="Wu H."/>
            <person name="Zhao Y."/>
            <person name="Zhang J."/>
            <person name="Li Y."/>
            <person name="Zhou W."/>
            <person name="Zhang B."/>
            <person name="Hu W."/>
            <person name="Eijk M."/>
            <person name="Tang J."/>
            <person name="Witsenboer H."/>
            <person name="Zhao S."/>
            <person name="Li Z."/>
            <person name="Zhang A."/>
            <person name="Wang D."/>
            <person name="Liang C."/>
        </authorList>
    </citation>
    <scope>NUCLEOTIDE SEQUENCE [LARGE SCALE GENOMIC DNA]</scope>
    <source>
        <strain evidence="1">cv. G1812</strain>
    </source>
</reference>
<dbReference type="AlphaFoldDB" id="A0A8R7PWP0"/>
<dbReference type="Gramene" id="TuG1812G0300004822.01.T01">
    <property type="protein sequence ID" value="TuG1812G0300004822.01.T01.cds371818"/>
    <property type="gene ID" value="TuG1812G0300004822.01"/>
</dbReference>
<name>A0A8R7PWP0_TRIUA</name>
<accession>A0A8R7PWP0</accession>
<reference evidence="2" key="1">
    <citation type="journal article" date="2013" name="Nature">
        <title>Draft genome of the wheat A-genome progenitor Triticum urartu.</title>
        <authorList>
            <person name="Ling H.Q."/>
            <person name="Zhao S."/>
            <person name="Liu D."/>
            <person name="Wang J."/>
            <person name="Sun H."/>
            <person name="Zhang C."/>
            <person name="Fan H."/>
            <person name="Li D."/>
            <person name="Dong L."/>
            <person name="Tao Y."/>
            <person name="Gao C."/>
            <person name="Wu H."/>
            <person name="Li Y."/>
            <person name="Cui Y."/>
            <person name="Guo X."/>
            <person name="Zheng S."/>
            <person name="Wang B."/>
            <person name="Yu K."/>
            <person name="Liang Q."/>
            <person name="Yang W."/>
            <person name="Lou X."/>
            <person name="Chen J."/>
            <person name="Feng M."/>
            <person name="Jian J."/>
            <person name="Zhang X."/>
            <person name="Luo G."/>
            <person name="Jiang Y."/>
            <person name="Liu J."/>
            <person name="Wang Z."/>
            <person name="Sha Y."/>
            <person name="Zhang B."/>
            <person name="Wu H."/>
            <person name="Tang D."/>
            <person name="Shen Q."/>
            <person name="Xue P."/>
            <person name="Zou S."/>
            <person name="Wang X."/>
            <person name="Liu X."/>
            <person name="Wang F."/>
            <person name="Yang Y."/>
            <person name="An X."/>
            <person name="Dong Z."/>
            <person name="Zhang K."/>
            <person name="Zhang X."/>
            <person name="Luo M.C."/>
            <person name="Dvorak J."/>
            <person name="Tong Y."/>
            <person name="Wang J."/>
            <person name="Yang H."/>
            <person name="Li Z."/>
            <person name="Wang D."/>
            <person name="Zhang A."/>
            <person name="Wang J."/>
        </authorList>
    </citation>
    <scope>NUCLEOTIDE SEQUENCE</scope>
    <source>
        <strain evidence="2">cv. G1812</strain>
    </source>
</reference>
<dbReference type="EnsemblPlants" id="TuG1812G0300004822.01.T01">
    <property type="protein sequence ID" value="TuG1812G0300004822.01.T01.cds371818"/>
    <property type="gene ID" value="TuG1812G0300004822.01"/>
</dbReference>
<proteinExistence type="predicted"/>